<dbReference type="EMBL" id="JAGTXO010000027">
    <property type="protein sequence ID" value="KAG8461200.1"/>
    <property type="molecule type" value="Genomic_DNA"/>
</dbReference>
<dbReference type="OrthoDB" id="10471038at2759"/>
<keyword evidence="4" id="KW-1185">Reference proteome</keyword>
<sequence>MRSSCPTLAGVRRPTPVTSYAPASAPARRGHARTDRVARVVMDAGQDDDRFVAYFALVAIGGYTAILAYEFIRLKLSGEI</sequence>
<evidence type="ECO:0000256" key="1">
    <source>
        <dbReference type="SAM" id="MobiDB-lite"/>
    </source>
</evidence>
<protein>
    <submittedName>
        <fullName evidence="3">Uncharacterized protein</fullName>
    </submittedName>
</protein>
<feature type="region of interest" description="Disordered" evidence="1">
    <location>
        <begin position="1"/>
        <end position="31"/>
    </location>
</feature>
<proteinExistence type="predicted"/>
<comment type="caution">
    <text evidence="3">The sequence shown here is derived from an EMBL/GenBank/DDBJ whole genome shotgun (WGS) entry which is preliminary data.</text>
</comment>
<evidence type="ECO:0000313" key="3">
    <source>
        <dbReference type="EMBL" id="KAG8461200.1"/>
    </source>
</evidence>
<keyword evidence="2" id="KW-1133">Transmembrane helix</keyword>
<keyword evidence="2" id="KW-0472">Membrane</keyword>
<dbReference type="AlphaFoldDB" id="A0A8J5XLM5"/>
<gene>
    <name evidence="3" type="ORF">KFE25_002389</name>
</gene>
<keyword evidence="2" id="KW-0812">Transmembrane</keyword>
<accession>A0A8J5XLM5</accession>
<evidence type="ECO:0000313" key="4">
    <source>
        <dbReference type="Proteomes" id="UP000751190"/>
    </source>
</evidence>
<name>A0A8J5XLM5_DIALT</name>
<dbReference type="Proteomes" id="UP000751190">
    <property type="component" value="Unassembled WGS sequence"/>
</dbReference>
<evidence type="ECO:0000256" key="2">
    <source>
        <dbReference type="SAM" id="Phobius"/>
    </source>
</evidence>
<feature type="transmembrane region" description="Helical" evidence="2">
    <location>
        <begin position="51"/>
        <end position="72"/>
    </location>
</feature>
<reference evidence="3" key="1">
    <citation type="submission" date="2021-05" db="EMBL/GenBank/DDBJ databases">
        <title>The genome of the haptophyte Pavlova lutheri (Diacronema luteri, Pavlovales) - a model for lipid biosynthesis in eukaryotic algae.</title>
        <authorList>
            <person name="Hulatt C.J."/>
            <person name="Posewitz M.C."/>
        </authorList>
    </citation>
    <scope>NUCLEOTIDE SEQUENCE</scope>
    <source>
        <strain evidence="3">NIVA-4/92</strain>
    </source>
</reference>
<organism evidence="3 4">
    <name type="scientific">Diacronema lutheri</name>
    <name type="common">Unicellular marine alga</name>
    <name type="synonym">Monochrysis lutheri</name>
    <dbReference type="NCBI Taxonomy" id="2081491"/>
    <lineage>
        <taxon>Eukaryota</taxon>
        <taxon>Haptista</taxon>
        <taxon>Haptophyta</taxon>
        <taxon>Pavlovophyceae</taxon>
        <taxon>Pavlovales</taxon>
        <taxon>Pavlovaceae</taxon>
        <taxon>Diacronema</taxon>
    </lineage>
</organism>